<reference evidence="3 4" key="1">
    <citation type="submission" date="2015-04" db="EMBL/GenBank/DDBJ databases">
        <title>Lasius niger genome sequencing.</title>
        <authorList>
            <person name="Konorov E.A."/>
            <person name="Nikitin M.A."/>
            <person name="Kirill M.V."/>
            <person name="Chang P."/>
        </authorList>
    </citation>
    <scope>NUCLEOTIDE SEQUENCE [LARGE SCALE GENOMIC DNA]</scope>
    <source>
        <tissue evidence="3">Whole</tissue>
    </source>
</reference>
<dbReference type="STRING" id="67767.A0A0J7KNJ7"/>
<feature type="coiled-coil region" evidence="1">
    <location>
        <begin position="339"/>
        <end position="373"/>
    </location>
</feature>
<protein>
    <submittedName>
        <fullName evidence="3">Optineurin isoform x1</fullName>
    </submittedName>
</protein>
<dbReference type="Pfam" id="PF11577">
    <property type="entry name" value="NEMO"/>
    <property type="match status" value="1"/>
</dbReference>
<proteinExistence type="predicted"/>
<dbReference type="GO" id="GO:0005634">
    <property type="term" value="C:nucleus"/>
    <property type="evidence" value="ECO:0007669"/>
    <property type="project" value="TreeGrafter"/>
</dbReference>
<evidence type="ECO:0000259" key="2">
    <source>
        <dbReference type="Pfam" id="PF11577"/>
    </source>
</evidence>
<keyword evidence="1" id="KW-0175">Coiled coil</keyword>
<evidence type="ECO:0000313" key="3">
    <source>
        <dbReference type="EMBL" id="KMQ91948.1"/>
    </source>
</evidence>
<organism evidence="3 4">
    <name type="scientific">Lasius niger</name>
    <name type="common">Black garden ant</name>
    <dbReference type="NCBI Taxonomy" id="67767"/>
    <lineage>
        <taxon>Eukaryota</taxon>
        <taxon>Metazoa</taxon>
        <taxon>Ecdysozoa</taxon>
        <taxon>Arthropoda</taxon>
        <taxon>Hexapoda</taxon>
        <taxon>Insecta</taxon>
        <taxon>Pterygota</taxon>
        <taxon>Neoptera</taxon>
        <taxon>Endopterygota</taxon>
        <taxon>Hymenoptera</taxon>
        <taxon>Apocrita</taxon>
        <taxon>Aculeata</taxon>
        <taxon>Formicoidea</taxon>
        <taxon>Formicidae</taxon>
        <taxon>Formicinae</taxon>
        <taxon>Lasius</taxon>
        <taxon>Lasius</taxon>
    </lineage>
</organism>
<gene>
    <name evidence="3" type="ORF">RF55_8126</name>
</gene>
<dbReference type="Gene3D" id="1.20.5.990">
    <property type="entry name" value="Nemo cc2-lz domain - 1d5 darpin complex"/>
    <property type="match status" value="1"/>
</dbReference>
<dbReference type="Gene3D" id="1.20.5.390">
    <property type="entry name" value="L1 transposable element, trimerization domain"/>
    <property type="match status" value="1"/>
</dbReference>
<dbReference type="GO" id="GO:0005737">
    <property type="term" value="C:cytoplasm"/>
    <property type="evidence" value="ECO:0007669"/>
    <property type="project" value="TreeGrafter"/>
</dbReference>
<evidence type="ECO:0000313" key="4">
    <source>
        <dbReference type="Proteomes" id="UP000036403"/>
    </source>
</evidence>
<keyword evidence="4" id="KW-1185">Reference proteome</keyword>
<dbReference type="GO" id="GO:0070530">
    <property type="term" value="F:K63-linked polyubiquitin modification-dependent protein binding"/>
    <property type="evidence" value="ECO:0007669"/>
    <property type="project" value="TreeGrafter"/>
</dbReference>
<sequence length="618" mass="70780">MGSMEHGFNGACSISKEECQTSIAESNKPSFKLDEPVTTVLNINSMKLSMTPNNFSVNDENSLSFVVLGKDSVDAQASALASYVDIQQKCMSVDYKSMVLSLNADEMQKKLSDMLQENVKLKETLRLNTLSMKEQFNTLAMWQEKVMKVHETHKKKFAETRELVNHLKKENVELKTKLSHLQHTESIGFETIGTIPQSDTTAQTELQQITPKLKIAISKMDLEECKQYITCVISEKFAEKALQDKLEELKLEKELESAMKSLNCIDSETSAKIVENQKRLKAKDEEINYLKESIALLKEKLQCVQITIDENAKLNVLKDNSAREKLQKLEESEQIQFDKQLLKEESKILNQEKLNLEEEKNLLESQKKSLDMERITLHEDMKRVMQEKISLNEEKMSLDHQSQLYENCEKALKDEKELLRVRCEELLDKIKSLRQENQKKDIELKEVIGQYAQSVEEISLLRSQLTMYEEDFVLEKRLKESLLDEKNKLDMELLKQIEFNQQLQSGVKQITSSVTHSPEHLAFLFAAFALLAFVAAAENEEPPPNVQSEIEPQPDANANDLEADASYWGYGRPWRYGGWGYGRGYGWGGWKGGYYGGRGYWGGRGWGGGWGWGNGYWG</sequence>
<dbReference type="Proteomes" id="UP000036403">
    <property type="component" value="Unassembled WGS sequence"/>
</dbReference>
<evidence type="ECO:0000256" key="1">
    <source>
        <dbReference type="SAM" id="Coils"/>
    </source>
</evidence>
<dbReference type="EMBL" id="LBMM01004970">
    <property type="protein sequence ID" value="KMQ91948.1"/>
    <property type="molecule type" value="Genomic_DNA"/>
</dbReference>
<dbReference type="InterPro" id="IPR051301">
    <property type="entry name" value="Optineurin/NFkB_EssMod"/>
</dbReference>
<dbReference type="GO" id="GO:0043122">
    <property type="term" value="P:regulation of canonical NF-kappaB signal transduction"/>
    <property type="evidence" value="ECO:0007669"/>
    <property type="project" value="TreeGrafter"/>
</dbReference>
<name>A0A0J7KNJ7_LASNI</name>
<accession>A0A0J7KNJ7</accession>
<dbReference type="PANTHER" id="PTHR31553">
    <property type="entry name" value="NF-KAPPA-B ESSENTIAL MODULATOR"/>
    <property type="match status" value="1"/>
</dbReference>
<dbReference type="OrthoDB" id="6343844at2759"/>
<dbReference type="AlphaFoldDB" id="A0A0J7KNJ7"/>
<feature type="coiled-coil region" evidence="1">
    <location>
        <begin position="157"/>
        <end position="184"/>
    </location>
</feature>
<dbReference type="PaxDb" id="67767-A0A0J7KNJ7"/>
<dbReference type="InterPro" id="IPR021063">
    <property type="entry name" value="NEMO_N"/>
</dbReference>
<feature type="domain" description="NF-kappa-B essential modulator NEMO N-terminal" evidence="2">
    <location>
        <begin position="106"/>
        <end position="171"/>
    </location>
</feature>
<comment type="caution">
    <text evidence="3">The sequence shown here is derived from an EMBL/GenBank/DDBJ whole genome shotgun (WGS) entry which is preliminary data.</text>
</comment>
<dbReference type="PANTHER" id="PTHR31553:SF1">
    <property type="entry name" value="NF-KAPPA-B ESSENTIAL MODULATOR"/>
    <property type="match status" value="1"/>
</dbReference>
<feature type="coiled-coil region" evidence="1">
    <location>
        <begin position="239"/>
        <end position="300"/>
    </location>
</feature>
<feature type="coiled-coil region" evidence="1">
    <location>
        <begin position="409"/>
        <end position="450"/>
    </location>
</feature>